<gene>
    <name evidence="1" type="ORF">XELAEV_18005981mg</name>
</gene>
<evidence type="ECO:0000313" key="2">
    <source>
        <dbReference type="Proteomes" id="UP000694892"/>
    </source>
</evidence>
<organism evidence="1 2">
    <name type="scientific">Xenopus laevis</name>
    <name type="common">African clawed frog</name>
    <dbReference type="NCBI Taxonomy" id="8355"/>
    <lineage>
        <taxon>Eukaryota</taxon>
        <taxon>Metazoa</taxon>
        <taxon>Chordata</taxon>
        <taxon>Craniata</taxon>
        <taxon>Vertebrata</taxon>
        <taxon>Euteleostomi</taxon>
        <taxon>Amphibia</taxon>
        <taxon>Batrachia</taxon>
        <taxon>Anura</taxon>
        <taxon>Pipoidea</taxon>
        <taxon>Pipidae</taxon>
        <taxon>Xenopodinae</taxon>
        <taxon>Xenopus</taxon>
        <taxon>Xenopus</taxon>
    </lineage>
</organism>
<accession>A0A974I3R2</accession>
<name>A0A974I3R2_XENLA</name>
<dbReference type="Proteomes" id="UP000694892">
    <property type="component" value="Chromosome 1L"/>
</dbReference>
<dbReference type="EMBL" id="CM004466">
    <property type="protein sequence ID" value="OCU00204.1"/>
    <property type="molecule type" value="Genomic_DNA"/>
</dbReference>
<evidence type="ECO:0000313" key="1">
    <source>
        <dbReference type="EMBL" id="OCU00204.1"/>
    </source>
</evidence>
<sequence length="84" mass="9300">MVYRSSSTVWKHRHSRIASVPFRSNTAPLQSIYRSPSQPIIPHSRLHTLPHHLYSTPTCTHLTQSGVTNSGPSWGLLAASAIVQ</sequence>
<proteinExistence type="predicted"/>
<protein>
    <submittedName>
        <fullName evidence="1">Uncharacterized protein</fullName>
    </submittedName>
</protein>
<dbReference type="AlphaFoldDB" id="A0A974I3R2"/>
<reference evidence="2" key="1">
    <citation type="journal article" date="2016" name="Nature">
        <title>Genome evolution in the allotetraploid frog Xenopus laevis.</title>
        <authorList>
            <person name="Session A.M."/>
            <person name="Uno Y."/>
            <person name="Kwon T."/>
            <person name="Chapman J.A."/>
            <person name="Toyoda A."/>
            <person name="Takahashi S."/>
            <person name="Fukui A."/>
            <person name="Hikosaka A."/>
            <person name="Suzuki A."/>
            <person name="Kondo M."/>
            <person name="van Heeringen S.J."/>
            <person name="Quigley I."/>
            <person name="Heinz S."/>
            <person name="Ogino H."/>
            <person name="Ochi H."/>
            <person name="Hellsten U."/>
            <person name="Lyons J.B."/>
            <person name="Simakov O."/>
            <person name="Putnam N."/>
            <person name="Stites J."/>
            <person name="Kuroki Y."/>
            <person name="Tanaka T."/>
            <person name="Michiue T."/>
            <person name="Watanabe M."/>
            <person name="Bogdanovic O."/>
            <person name="Lister R."/>
            <person name="Georgiou G."/>
            <person name="Paranjpe S.S."/>
            <person name="van Kruijsbergen I."/>
            <person name="Shu S."/>
            <person name="Carlson J."/>
            <person name="Kinoshita T."/>
            <person name="Ohta Y."/>
            <person name="Mawaribuchi S."/>
            <person name="Jenkins J."/>
            <person name="Grimwood J."/>
            <person name="Schmutz J."/>
            <person name="Mitros T."/>
            <person name="Mozaffari S.V."/>
            <person name="Suzuki Y."/>
            <person name="Haramoto Y."/>
            <person name="Yamamoto T.S."/>
            <person name="Takagi C."/>
            <person name="Heald R."/>
            <person name="Miller K."/>
            <person name="Haudenschild C."/>
            <person name="Kitzman J."/>
            <person name="Nakayama T."/>
            <person name="Izutsu Y."/>
            <person name="Robert J."/>
            <person name="Fortriede J."/>
            <person name="Burns K."/>
            <person name="Lotay V."/>
            <person name="Karimi K."/>
            <person name="Yasuoka Y."/>
            <person name="Dichmann D.S."/>
            <person name="Flajnik M.F."/>
            <person name="Houston D.W."/>
            <person name="Shendure J."/>
            <person name="DuPasquier L."/>
            <person name="Vize P.D."/>
            <person name="Zorn A.M."/>
            <person name="Ito M."/>
            <person name="Marcotte E.M."/>
            <person name="Wallingford J.B."/>
            <person name="Ito Y."/>
            <person name="Asashima M."/>
            <person name="Ueno N."/>
            <person name="Matsuda Y."/>
            <person name="Veenstra G.J."/>
            <person name="Fujiyama A."/>
            <person name="Harland R.M."/>
            <person name="Taira M."/>
            <person name="Rokhsar D.S."/>
        </authorList>
    </citation>
    <scope>NUCLEOTIDE SEQUENCE [LARGE SCALE GENOMIC DNA]</scope>
    <source>
        <strain evidence="2">J</strain>
    </source>
</reference>